<dbReference type="InterPro" id="IPR012944">
    <property type="entry name" value="SusD_RagB_dom"/>
</dbReference>
<dbReference type="AlphaFoldDB" id="A0A413HBG3"/>
<dbReference type="GO" id="GO:0009279">
    <property type="term" value="C:cell outer membrane"/>
    <property type="evidence" value="ECO:0007669"/>
    <property type="project" value="UniProtKB-SubCell"/>
</dbReference>
<evidence type="ECO:0000313" key="8">
    <source>
        <dbReference type="Proteomes" id="UP000286075"/>
    </source>
</evidence>
<evidence type="ECO:0000259" key="6">
    <source>
        <dbReference type="Pfam" id="PF07980"/>
    </source>
</evidence>
<evidence type="ECO:0000256" key="4">
    <source>
        <dbReference type="ARBA" id="ARBA00023136"/>
    </source>
</evidence>
<organism evidence="7 8">
    <name type="scientific">Bacteroides stercorirosoris</name>
    <dbReference type="NCBI Taxonomy" id="871324"/>
    <lineage>
        <taxon>Bacteria</taxon>
        <taxon>Pseudomonadati</taxon>
        <taxon>Bacteroidota</taxon>
        <taxon>Bacteroidia</taxon>
        <taxon>Bacteroidales</taxon>
        <taxon>Bacteroidaceae</taxon>
        <taxon>Bacteroides</taxon>
    </lineage>
</organism>
<dbReference type="SUPFAM" id="SSF48452">
    <property type="entry name" value="TPR-like"/>
    <property type="match status" value="1"/>
</dbReference>
<evidence type="ECO:0000256" key="3">
    <source>
        <dbReference type="ARBA" id="ARBA00022729"/>
    </source>
</evidence>
<reference evidence="7 8" key="1">
    <citation type="submission" date="2018-08" db="EMBL/GenBank/DDBJ databases">
        <title>A genome reference for cultivated species of the human gut microbiota.</title>
        <authorList>
            <person name="Zou Y."/>
            <person name="Xue W."/>
            <person name="Luo G."/>
        </authorList>
    </citation>
    <scope>NUCLEOTIDE SEQUENCE [LARGE SCALE GENOMIC DNA]</scope>
    <source>
        <strain evidence="7 8">OF03-9BH</strain>
    </source>
</reference>
<sequence>MRYSSRGHEPQLLTHPKPNCRLGFDSNALPLVNQLHSRAQVAPLAAVTEEDLDKEWLHEFVFEGLRRTVNIRFGTYFQPWWNKDATPTYKGVFPIPQSVLNKNPNLKQNPDYQDLIKTDCHEADKSHYIHYLLPPAPTRSKCLQQRKRLSR</sequence>
<comment type="subcellular location">
    <subcellularLocation>
        <location evidence="1">Cell outer membrane</location>
    </subcellularLocation>
</comment>
<dbReference type="InterPro" id="IPR011990">
    <property type="entry name" value="TPR-like_helical_dom_sf"/>
</dbReference>
<protein>
    <submittedName>
        <fullName evidence="7">RagB/SusD family nutrient uptake outer membrane protein</fullName>
    </submittedName>
</protein>
<keyword evidence="4" id="KW-0472">Membrane</keyword>
<dbReference type="EMBL" id="QSCF01000001">
    <property type="protein sequence ID" value="RGX81099.1"/>
    <property type="molecule type" value="Genomic_DNA"/>
</dbReference>
<evidence type="ECO:0000313" key="7">
    <source>
        <dbReference type="EMBL" id="RGX81099.1"/>
    </source>
</evidence>
<evidence type="ECO:0000256" key="1">
    <source>
        <dbReference type="ARBA" id="ARBA00004442"/>
    </source>
</evidence>
<comment type="caution">
    <text evidence="7">The sequence shown here is derived from an EMBL/GenBank/DDBJ whole genome shotgun (WGS) entry which is preliminary data.</text>
</comment>
<accession>A0A413HBG3</accession>
<evidence type="ECO:0000256" key="5">
    <source>
        <dbReference type="ARBA" id="ARBA00023237"/>
    </source>
</evidence>
<keyword evidence="3" id="KW-0732">Signal</keyword>
<proteinExistence type="inferred from homology"/>
<dbReference type="Proteomes" id="UP000286075">
    <property type="component" value="Unassembled WGS sequence"/>
</dbReference>
<dbReference type="Pfam" id="PF07980">
    <property type="entry name" value="SusD_RagB"/>
    <property type="match status" value="1"/>
</dbReference>
<dbReference type="Gene3D" id="1.25.40.390">
    <property type="match status" value="1"/>
</dbReference>
<dbReference type="OrthoDB" id="5694214at2"/>
<feature type="domain" description="RagB/SusD" evidence="6">
    <location>
        <begin position="26"/>
        <end position="112"/>
    </location>
</feature>
<evidence type="ECO:0000256" key="2">
    <source>
        <dbReference type="ARBA" id="ARBA00006275"/>
    </source>
</evidence>
<name>A0A413HBG3_9BACE</name>
<keyword evidence="5" id="KW-0998">Cell outer membrane</keyword>
<comment type="similarity">
    <text evidence="2">Belongs to the SusD family.</text>
</comment>
<gene>
    <name evidence="7" type="ORF">DXA68_00050</name>
</gene>